<proteinExistence type="predicted"/>
<evidence type="ECO:0000313" key="1">
    <source>
        <dbReference type="EMBL" id="VAH15360.1"/>
    </source>
</evidence>
<evidence type="ECO:0000313" key="2">
    <source>
        <dbReference type="Proteomes" id="UP000324705"/>
    </source>
</evidence>
<dbReference type="Gramene" id="TRITD1Bv1G066970.1">
    <property type="protein sequence ID" value="TRITD1Bv1G066970.1"/>
    <property type="gene ID" value="TRITD1Bv1G066970"/>
</dbReference>
<keyword evidence="2" id="KW-1185">Reference proteome</keyword>
<reference evidence="1 2" key="1">
    <citation type="submission" date="2017-09" db="EMBL/GenBank/DDBJ databases">
        <authorList>
            <consortium name="International Durum Wheat Genome Sequencing Consortium (IDWGSC)"/>
            <person name="Milanesi L."/>
        </authorList>
    </citation>
    <scope>NUCLEOTIDE SEQUENCE [LARGE SCALE GENOMIC DNA]</scope>
    <source>
        <strain evidence="2">cv. Svevo</strain>
    </source>
</reference>
<name>A0A9R0V5S5_TRITD</name>
<gene>
    <name evidence="1" type="ORF">TRITD_1Bv1G066970</name>
</gene>
<accession>A0A9R0V5S5</accession>
<organism evidence="1 2">
    <name type="scientific">Triticum turgidum subsp. durum</name>
    <name type="common">Durum wheat</name>
    <name type="synonym">Triticum durum</name>
    <dbReference type="NCBI Taxonomy" id="4567"/>
    <lineage>
        <taxon>Eukaryota</taxon>
        <taxon>Viridiplantae</taxon>
        <taxon>Streptophyta</taxon>
        <taxon>Embryophyta</taxon>
        <taxon>Tracheophyta</taxon>
        <taxon>Spermatophyta</taxon>
        <taxon>Magnoliopsida</taxon>
        <taxon>Liliopsida</taxon>
        <taxon>Poales</taxon>
        <taxon>Poaceae</taxon>
        <taxon>BOP clade</taxon>
        <taxon>Pooideae</taxon>
        <taxon>Triticodae</taxon>
        <taxon>Triticeae</taxon>
        <taxon>Triticinae</taxon>
        <taxon>Triticum</taxon>
    </lineage>
</organism>
<dbReference type="Proteomes" id="UP000324705">
    <property type="component" value="Chromosome 1B"/>
</dbReference>
<sequence>MSRQHVKVSLLEIKGGRIREDITIGTRSEHHSPKNNMDVVVKREETRREASDGEWPTAGGGVSMRAGLLLHPPASYLFPVASAMATAESCLSSSPPLPCSFTSTPDSANLRPIWNQAPPTATYTTDRRNARWKGSVVEKQQQWWSRSSRRRRGSMRQERLWGSRGIAARVRAAAGAGVGPRQR</sequence>
<dbReference type="AlphaFoldDB" id="A0A9R0V5S5"/>
<protein>
    <submittedName>
        <fullName evidence="1">Uncharacterized protein</fullName>
    </submittedName>
</protein>
<dbReference type="EMBL" id="LT934112">
    <property type="protein sequence ID" value="VAH15360.1"/>
    <property type="molecule type" value="Genomic_DNA"/>
</dbReference>